<dbReference type="SUPFAM" id="SSF46689">
    <property type="entry name" value="Homeodomain-like"/>
    <property type="match status" value="1"/>
</dbReference>
<dbReference type="Pfam" id="PF00046">
    <property type="entry name" value="Homeodomain"/>
    <property type="match status" value="1"/>
</dbReference>
<dbReference type="InterPro" id="IPR009057">
    <property type="entry name" value="Homeodomain-like_sf"/>
</dbReference>
<dbReference type="PANTHER" id="PTHR24333:SF5">
    <property type="entry name" value="VENT HOMEOBOX"/>
    <property type="match status" value="1"/>
</dbReference>
<dbReference type="PROSITE" id="PS50071">
    <property type="entry name" value="HOMEOBOX_2"/>
    <property type="match status" value="1"/>
</dbReference>
<evidence type="ECO:0000313" key="9">
    <source>
        <dbReference type="EMBL" id="CAB3235513.1"/>
    </source>
</evidence>
<keyword evidence="10" id="KW-1185">Reference proteome</keyword>
<evidence type="ECO:0000256" key="4">
    <source>
        <dbReference type="ARBA" id="ARBA00023242"/>
    </source>
</evidence>
<dbReference type="Gene3D" id="1.10.10.60">
    <property type="entry name" value="Homeodomain-like"/>
    <property type="match status" value="1"/>
</dbReference>
<keyword evidence="4 5" id="KW-0539">Nucleus</keyword>
<feature type="region of interest" description="Disordered" evidence="7">
    <location>
        <begin position="98"/>
        <end position="148"/>
    </location>
</feature>
<comment type="caution">
    <text evidence="9">The sequence shown here is derived from an EMBL/GenBank/DDBJ whole genome shotgun (WGS) entry which is preliminary data.</text>
</comment>
<dbReference type="InterPro" id="IPR017970">
    <property type="entry name" value="Homeobox_CS"/>
</dbReference>
<dbReference type="InterPro" id="IPR001356">
    <property type="entry name" value="HD"/>
</dbReference>
<dbReference type="GO" id="GO:0003677">
    <property type="term" value="F:DNA binding"/>
    <property type="evidence" value="ECO:0007669"/>
    <property type="project" value="UniProtKB-UniRule"/>
</dbReference>
<dbReference type="PANTHER" id="PTHR24333">
    <property type="entry name" value="HOMEO BOX HB9 LIKE A-RELATED"/>
    <property type="match status" value="1"/>
</dbReference>
<evidence type="ECO:0000259" key="8">
    <source>
        <dbReference type="PROSITE" id="PS50071"/>
    </source>
</evidence>
<name>A0A8S0ZRW6_ARCPL</name>
<evidence type="ECO:0000256" key="7">
    <source>
        <dbReference type="SAM" id="MobiDB-lite"/>
    </source>
</evidence>
<dbReference type="Proteomes" id="UP000494106">
    <property type="component" value="Unassembled WGS sequence"/>
</dbReference>
<feature type="compositionally biased region" description="Low complexity" evidence="7">
    <location>
        <begin position="104"/>
        <end position="113"/>
    </location>
</feature>
<feature type="domain" description="Homeobox" evidence="8">
    <location>
        <begin position="41"/>
        <end position="101"/>
    </location>
</feature>
<sequence length="231" mass="26759">MSALTSLGDKRETNSWENQPFTLAWPQNSQQEATGIITTVKKQKRVRRDFTTQQILTLERTYSKSKYIIPQERKILAQSLKLDDKRIKIWFQNRRMKEKRESSDSSYDSSSESFTSEPVAQSTSPPTQTVSENSKNASTTQCTSNDRSTEHTYQLPLYYGISEAPQIVYGVQPHNVSSFYKDNNIYPTHGTHYYMNNMNYTNVESNASYNYYSIEMNSHLQSTHNAYYTSI</sequence>
<comment type="subcellular location">
    <subcellularLocation>
        <location evidence="1 5 6">Nucleus</location>
    </subcellularLocation>
</comment>
<dbReference type="InterPro" id="IPR050848">
    <property type="entry name" value="Homeobox_TF"/>
</dbReference>
<proteinExistence type="predicted"/>
<dbReference type="CDD" id="cd00086">
    <property type="entry name" value="homeodomain"/>
    <property type="match status" value="1"/>
</dbReference>
<feature type="DNA-binding region" description="Homeobox" evidence="5">
    <location>
        <begin position="43"/>
        <end position="102"/>
    </location>
</feature>
<evidence type="ECO:0000256" key="3">
    <source>
        <dbReference type="ARBA" id="ARBA00023155"/>
    </source>
</evidence>
<evidence type="ECO:0000256" key="1">
    <source>
        <dbReference type="ARBA" id="ARBA00004123"/>
    </source>
</evidence>
<organism evidence="9 10">
    <name type="scientific">Arctia plantaginis</name>
    <name type="common">Wood tiger moth</name>
    <name type="synonym">Phalaena plantaginis</name>
    <dbReference type="NCBI Taxonomy" id="874455"/>
    <lineage>
        <taxon>Eukaryota</taxon>
        <taxon>Metazoa</taxon>
        <taxon>Ecdysozoa</taxon>
        <taxon>Arthropoda</taxon>
        <taxon>Hexapoda</taxon>
        <taxon>Insecta</taxon>
        <taxon>Pterygota</taxon>
        <taxon>Neoptera</taxon>
        <taxon>Endopterygota</taxon>
        <taxon>Lepidoptera</taxon>
        <taxon>Glossata</taxon>
        <taxon>Ditrysia</taxon>
        <taxon>Noctuoidea</taxon>
        <taxon>Erebidae</taxon>
        <taxon>Arctiinae</taxon>
        <taxon>Arctia</taxon>
    </lineage>
</organism>
<evidence type="ECO:0000256" key="6">
    <source>
        <dbReference type="RuleBase" id="RU000682"/>
    </source>
</evidence>
<dbReference type="GO" id="GO:0005634">
    <property type="term" value="C:nucleus"/>
    <property type="evidence" value="ECO:0007669"/>
    <property type="project" value="UniProtKB-SubCell"/>
</dbReference>
<feature type="compositionally biased region" description="Polar residues" evidence="7">
    <location>
        <begin position="114"/>
        <end position="146"/>
    </location>
</feature>
<dbReference type="GO" id="GO:0000981">
    <property type="term" value="F:DNA-binding transcription factor activity, RNA polymerase II-specific"/>
    <property type="evidence" value="ECO:0007669"/>
    <property type="project" value="InterPro"/>
</dbReference>
<dbReference type="PROSITE" id="PS00027">
    <property type="entry name" value="HOMEOBOX_1"/>
    <property type="match status" value="1"/>
</dbReference>
<dbReference type="EMBL" id="CADEBC010000485">
    <property type="protein sequence ID" value="CAB3235513.1"/>
    <property type="molecule type" value="Genomic_DNA"/>
</dbReference>
<gene>
    <name evidence="9" type="ORF">APLA_LOCUS6167</name>
</gene>
<reference evidence="9 10" key="1">
    <citation type="submission" date="2020-04" db="EMBL/GenBank/DDBJ databases">
        <authorList>
            <person name="Wallbank WR R."/>
            <person name="Pardo Diaz C."/>
            <person name="Kozak K."/>
            <person name="Martin S."/>
            <person name="Jiggins C."/>
            <person name="Moest M."/>
            <person name="Warren A I."/>
            <person name="Byers J.R.P. K."/>
            <person name="Montejo-Kovacevich G."/>
            <person name="Yen C E."/>
        </authorList>
    </citation>
    <scope>NUCLEOTIDE SEQUENCE [LARGE SCALE GENOMIC DNA]</scope>
</reference>
<protein>
    <recommendedName>
        <fullName evidence="8">Homeobox domain-containing protein</fullName>
    </recommendedName>
</protein>
<evidence type="ECO:0000256" key="5">
    <source>
        <dbReference type="PROSITE-ProRule" id="PRU00108"/>
    </source>
</evidence>
<dbReference type="OrthoDB" id="6159439at2759"/>
<keyword evidence="3 5" id="KW-0371">Homeobox</keyword>
<dbReference type="AlphaFoldDB" id="A0A8S0ZRW6"/>
<keyword evidence="2 5" id="KW-0238">DNA-binding</keyword>
<accession>A0A8S0ZRW6</accession>
<evidence type="ECO:0000313" key="10">
    <source>
        <dbReference type="Proteomes" id="UP000494106"/>
    </source>
</evidence>
<evidence type="ECO:0000256" key="2">
    <source>
        <dbReference type="ARBA" id="ARBA00023125"/>
    </source>
</evidence>
<dbReference type="SMART" id="SM00389">
    <property type="entry name" value="HOX"/>
    <property type="match status" value="1"/>
</dbReference>